<accession>A0A397VMN3</accession>
<dbReference type="Proteomes" id="UP000266673">
    <property type="component" value="Unassembled WGS sequence"/>
</dbReference>
<gene>
    <name evidence="2" type="ORF">C2G38_2170304</name>
</gene>
<evidence type="ECO:0000313" key="3">
    <source>
        <dbReference type="Proteomes" id="UP000266673"/>
    </source>
</evidence>
<dbReference type="InterPro" id="IPR036361">
    <property type="entry name" value="SAP_dom_sf"/>
</dbReference>
<dbReference type="OrthoDB" id="2390247at2759"/>
<organism evidence="2 3">
    <name type="scientific">Gigaspora rosea</name>
    <dbReference type="NCBI Taxonomy" id="44941"/>
    <lineage>
        <taxon>Eukaryota</taxon>
        <taxon>Fungi</taxon>
        <taxon>Fungi incertae sedis</taxon>
        <taxon>Mucoromycota</taxon>
        <taxon>Glomeromycotina</taxon>
        <taxon>Glomeromycetes</taxon>
        <taxon>Diversisporales</taxon>
        <taxon>Gigasporaceae</taxon>
        <taxon>Gigaspora</taxon>
    </lineage>
</organism>
<feature type="domain" description="C2H2-type" evidence="1">
    <location>
        <begin position="607"/>
        <end position="629"/>
    </location>
</feature>
<keyword evidence="3" id="KW-1185">Reference proteome</keyword>
<evidence type="ECO:0000313" key="2">
    <source>
        <dbReference type="EMBL" id="RIB23785.1"/>
    </source>
</evidence>
<comment type="caution">
    <text evidence="2">The sequence shown here is derived from an EMBL/GenBank/DDBJ whole genome shotgun (WGS) entry which is preliminary data.</text>
</comment>
<reference evidence="2 3" key="1">
    <citation type="submission" date="2018-06" db="EMBL/GenBank/DDBJ databases">
        <title>Comparative genomics reveals the genomic features of Rhizophagus irregularis, R. cerebriforme, R. diaphanum and Gigaspora rosea, and their symbiotic lifestyle signature.</title>
        <authorList>
            <person name="Morin E."/>
            <person name="San Clemente H."/>
            <person name="Chen E.C.H."/>
            <person name="De La Providencia I."/>
            <person name="Hainaut M."/>
            <person name="Kuo A."/>
            <person name="Kohler A."/>
            <person name="Murat C."/>
            <person name="Tang N."/>
            <person name="Roy S."/>
            <person name="Loubradou J."/>
            <person name="Henrissat B."/>
            <person name="Grigoriev I.V."/>
            <person name="Corradi N."/>
            <person name="Roux C."/>
            <person name="Martin F.M."/>
        </authorList>
    </citation>
    <scope>NUCLEOTIDE SEQUENCE [LARGE SCALE GENOMIC DNA]</scope>
    <source>
        <strain evidence="2 3">DAOM 194757</strain>
    </source>
</reference>
<dbReference type="EMBL" id="QKWP01000244">
    <property type="protein sequence ID" value="RIB23785.1"/>
    <property type="molecule type" value="Genomic_DNA"/>
</dbReference>
<dbReference type="CDD" id="cd12935">
    <property type="entry name" value="LEM_like"/>
    <property type="match status" value="1"/>
</dbReference>
<protein>
    <recommendedName>
        <fullName evidence="1">C2H2-type domain-containing protein</fullName>
    </recommendedName>
</protein>
<proteinExistence type="predicted"/>
<dbReference type="AlphaFoldDB" id="A0A397VMN3"/>
<dbReference type="InterPro" id="IPR013087">
    <property type="entry name" value="Znf_C2H2_type"/>
</dbReference>
<name>A0A397VMN3_9GLOM</name>
<evidence type="ECO:0000259" key="1">
    <source>
        <dbReference type="PROSITE" id="PS00028"/>
    </source>
</evidence>
<dbReference type="PROSITE" id="PS00028">
    <property type="entry name" value="ZINC_FINGER_C2H2_1"/>
    <property type="match status" value="1"/>
</dbReference>
<dbReference type="Gene3D" id="1.10.720.30">
    <property type="entry name" value="SAP domain"/>
    <property type="match status" value="1"/>
</dbReference>
<sequence>MSKYKVSLVFRGEIIENLHYGPCARAWWVARPNDNNATYTPLYPLCLGMKTITIINSRAFMITIIQNNLEPGFLCHSESLQSKICKSSSKAITSIYQLAFSTKTKLDGLLVMGFDNLEICNLLLSDLYFRPFSFKIPNLNLIIFEIGISDNPDWNYAGKGYKSSFIYNFQKTRSLFLQEFTNNKAIVKIYQNSQEKYTFHGANPNVVWNEIGILAQFTGSTLFGLEHEQTKSSIEKEQTPHCTVEDWQSKLIMNKLFNHYLKKFILTSVKWDDFFISWKTQKSNIIELTAKFKEIYSPNYIVKDRELRAWKALLRHTGCSNITPFGKESKFEFWTRSKDPTKDEAMLKYLYECKFLQSVPANHNKTDQFWSAFQDALDSNIRGNDGKRRILSIIADRFHYDTIKEKLSVSNDLITEARHYARINGPGCVQLEKPKITIKKLTREKEEQIESFFQDKANVIMSSYKTDSATGLPVHYLKNTKKALWERFHEEYPDGIKRTTFYKYLQGERYIYKEDLGGLCSICNMYGYESFDELQKLILHYASLDHQLNNDKERLLTECNNLQRYLKKDYENELKVDSCGYTKHNTCINHCMLYAFGACSQSHNLTCNRCGAFFNLFAQIQEHIPSDLHNELSELKEYLLYYLAHQTRKVYLNAQLNAQLGELNETGALIIVDYKMKILPKSARETKQDFFGKKGWTLHSILIYTRLYNNTTLQVHAFDHWSTDTRQDAWFTASSLHAAISEIDPQPEWVVFISDNGPHYHNADLMLIMGRWKEWYNIYVRKWTFLEAGEAKTTIDSHHAQISHAINRHVRLGFNIAQGSDIELAIEGIRGTSVAHLEPERPKGKKRVNTLPGNSNWFSWEWPWDDNNTGYVRARAIPNIGEWNEFTPAKLEKLQKKDIQKPNPQVSQHSVPKSPWFVPMPHKSKIHPDRLTVDQLKTQLTNRGVSYNNESTKQDLISLLNNKLSQEPELQKTELSAEALNSNEESEFPLALGWALKENQKFGKRGGGKRISKHVITYLEGYFLAGNINKSDRYTAEEMHTELLELVKTGNLEESDVPKVSTIQNWIGRYATQHKQKIALVSQCSIFQ</sequence>